<evidence type="ECO:0000256" key="1">
    <source>
        <dbReference type="ARBA" id="ARBA00022553"/>
    </source>
</evidence>
<feature type="compositionally biased region" description="Basic and acidic residues" evidence="3">
    <location>
        <begin position="290"/>
        <end position="308"/>
    </location>
</feature>
<evidence type="ECO:0000256" key="3">
    <source>
        <dbReference type="SAM" id="MobiDB-lite"/>
    </source>
</evidence>
<feature type="region of interest" description="Disordered" evidence="3">
    <location>
        <begin position="67"/>
        <end position="369"/>
    </location>
</feature>
<feature type="compositionally biased region" description="Basic and acidic residues" evidence="3">
    <location>
        <begin position="586"/>
        <end position="595"/>
    </location>
</feature>
<evidence type="ECO:0000313" key="4">
    <source>
        <dbReference type="EMBL" id="CAH3183479.1"/>
    </source>
</evidence>
<feature type="compositionally biased region" description="Basic and acidic residues" evidence="3">
    <location>
        <begin position="622"/>
        <end position="634"/>
    </location>
</feature>
<dbReference type="Pfam" id="PF15266">
    <property type="entry name" value="DUF4594"/>
    <property type="match status" value="1"/>
</dbReference>
<accession>A0ABN8RZF0</accession>
<dbReference type="Proteomes" id="UP001159427">
    <property type="component" value="Unassembled WGS sequence"/>
</dbReference>
<feature type="region of interest" description="Disordered" evidence="3">
    <location>
        <begin position="622"/>
        <end position="649"/>
    </location>
</feature>
<dbReference type="PANTHER" id="PTHR15635">
    <property type="entry name" value="COILED-COIL DOMAIN CONTAINING PROTEIN 9"/>
    <property type="match status" value="1"/>
</dbReference>
<feature type="region of interest" description="Disordered" evidence="3">
    <location>
        <begin position="517"/>
        <end position="604"/>
    </location>
</feature>
<feature type="compositionally biased region" description="Basic and acidic residues" evidence="3">
    <location>
        <begin position="191"/>
        <end position="212"/>
    </location>
</feature>
<gene>
    <name evidence="4" type="ORF">PEVE_00014904</name>
</gene>
<comment type="caution">
    <text evidence="4">The sequence shown here is derived from an EMBL/GenBank/DDBJ whole genome shotgun (WGS) entry which is preliminary data.</text>
</comment>
<organism evidence="4 5">
    <name type="scientific">Porites evermanni</name>
    <dbReference type="NCBI Taxonomy" id="104178"/>
    <lineage>
        <taxon>Eukaryota</taxon>
        <taxon>Metazoa</taxon>
        <taxon>Cnidaria</taxon>
        <taxon>Anthozoa</taxon>
        <taxon>Hexacorallia</taxon>
        <taxon>Scleractinia</taxon>
        <taxon>Fungiina</taxon>
        <taxon>Poritidae</taxon>
        <taxon>Porites</taxon>
    </lineage>
</organism>
<dbReference type="PANTHER" id="PTHR15635:SF12">
    <property type="entry name" value="HABP4_PAI-RBP1 DOMAIN-CONTAINING PROTEIN"/>
    <property type="match status" value="1"/>
</dbReference>
<feature type="compositionally biased region" description="Polar residues" evidence="3">
    <location>
        <begin position="423"/>
        <end position="433"/>
    </location>
</feature>
<feature type="compositionally biased region" description="Basic and acidic residues" evidence="3">
    <location>
        <begin position="436"/>
        <end position="449"/>
    </location>
</feature>
<dbReference type="InterPro" id="IPR029336">
    <property type="entry name" value="DUF4594"/>
</dbReference>
<feature type="region of interest" description="Disordered" evidence="3">
    <location>
        <begin position="1"/>
        <end position="29"/>
    </location>
</feature>
<protein>
    <submittedName>
        <fullName evidence="4">Uncharacterized protein</fullName>
    </submittedName>
</protein>
<dbReference type="EMBL" id="CALNXI010002132">
    <property type="protein sequence ID" value="CAH3183479.1"/>
    <property type="molecule type" value="Genomic_DNA"/>
</dbReference>
<keyword evidence="2" id="KW-0175">Coiled coil</keyword>
<feature type="compositionally biased region" description="Basic and acidic residues" evidence="3">
    <location>
        <begin position="139"/>
        <end position="155"/>
    </location>
</feature>
<feature type="compositionally biased region" description="Polar residues" evidence="3">
    <location>
        <begin position="218"/>
        <end position="228"/>
    </location>
</feature>
<evidence type="ECO:0000256" key="2">
    <source>
        <dbReference type="ARBA" id="ARBA00023054"/>
    </source>
</evidence>
<sequence>MTSKPNQKENNSETDHAPGDEEKAKKEELVEARMRMIRKKNEELMRRQKEIEEDRKNADMYSEMAVKKNPANFPSGVNKEVAGTGSGRGRGRGLMLREMRKETLKAKQWEAKRRENIQKEEEERKKKAESSSPTSRFLVDNDRVDMSKTSGRNERSWGGASFNQVINRVQREKEGFRPGRNKGNIELTMSGKERREYSQWKEERSRIDEERKARQKKTGNWSRAWDQTKSWDSRKKMWVNENDNDDSFRNTRRRDSDDADDWGSDNRNRRRDYGRQEWERRGPRSNSRFAQHDDREVWGETSEKKVVAHIDSSGGKPEKEEDWGDTGENKSVEKSNSGGMMAFEENWGDDSTENTKNINHTAPANGMPVTEECGQIKENKVIKHTDSGRIQLTEEKCDKITNEALAEPKALGSTTEEEAVMSSHESPTISNPSLGEKQRDELCTTESKEISNTPMKGHTHHGVDPKPQREFVKQRRRPLDSDGSDQVKDSKELAPVKEFIQDRMLFDKKDRSEVVTVTHEHADVKHGDQDEISSTSEITEMKLSHQDREGNGEKNPVDAENRDSVPRSVLDDKNHGTTIIPNVLPTEKEKTDKVDGTITHKSGAEKARLPKINTKVEKKVTFDSEENENVKETNAEDSPSLNIGDIPPTPDFLKIDHNLEWGDIEVDADASEVIEPKW</sequence>
<reference evidence="4 5" key="1">
    <citation type="submission" date="2022-05" db="EMBL/GenBank/DDBJ databases">
        <authorList>
            <consortium name="Genoscope - CEA"/>
            <person name="William W."/>
        </authorList>
    </citation>
    <scope>NUCLEOTIDE SEQUENCE [LARGE SCALE GENOMIC DNA]</scope>
</reference>
<keyword evidence="1" id="KW-0597">Phosphoprotein</keyword>
<feature type="compositionally biased region" description="Basic and acidic residues" evidence="3">
    <location>
        <begin position="461"/>
        <end position="494"/>
    </location>
</feature>
<feature type="compositionally biased region" description="Basic and acidic residues" evidence="3">
    <location>
        <begin position="246"/>
        <end position="256"/>
    </location>
</feature>
<keyword evidence="5" id="KW-1185">Reference proteome</keyword>
<proteinExistence type="predicted"/>
<name>A0ABN8RZF0_9CNID</name>
<feature type="compositionally biased region" description="Basic and acidic residues" evidence="3">
    <location>
        <begin position="517"/>
        <end position="529"/>
    </location>
</feature>
<feature type="compositionally biased region" description="Basic and acidic residues" evidence="3">
    <location>
        <begin position="539"/>
        <end position="575"/>
    </location>
</feature>
<feature type="compositionally biased region" description="Basic and acidic residues" evidence="3">
    <location>
        <begin position="95"/>
        <end position="129"/>
    </location>
</feature>
<evidence type="ECO:0000313" key="5">
    <source>
        <dbReference type="Proteomes" id="UP001159427"/>
    </source>
</evidence>
<feature type="region of interest" description="Disordered" evidence="3">
    <location>
        <begin position="404"/>
        <end position="494"/>
    </location>
</feature>
<feature type="compositionally biased region" description="Basic and acidic residues" evidence="3">
    <location>
        <begin position="264"/>
        <end position="282"/>
    </location>
</feature>